<dbReference type="STRING" id="1314782.A0A165SN71"/>
<dbReference type="Pfam" id="PF06398">
    <property type="entry name" value="Pex24p"/>
    <property type="match status" value="1"/>
</dbReference>
<evidence type="ECO:0000256" key="2">
    <source>
        <dbReference type="ARBA" id="ARBA00022692"/>
    </source>
</evidence>
<dbReference type="AlphaFoldDB" id="A0A165SN71"/>
<feature type="transmembrane region" description="Helical" evidence="6">
    <location>
        <begin position="280"/>
        <end position="303"/>
    </location>
</feature>
<dbReference type="InterPro" id="IPR052816">
    <property type="entry name" value="Peroxisomal_Membrane_PEX28-32"/>
</dbReference>
<evidence type="ECO:0000256" key="3">
    <source>
        <dbReference type="ARBA" id="ARBA00022989"/>
    </source>
</evidence>
<feature type="transmembrane region" description="Helical" evidence="6">
    <location>
        <begin position="238"/>
        <end position="260"/>
    </location>
</feature>
<feature type="region of interest" description="Disordered" evidence="5">
    <location>
        <begin position="343"/>
        <end position="386"/>
    </location>
</feature>
<feature type="transmembrane region" description="Helical" evidence="6">
    <location>
        <begin position="148"/>
        <end position="167"/>
    </location>
</feature>
<comment type="subcellular location">
    <subcellularLocation>
        <location evidence="1">Membrane</location>
        <topology evidence="1">Multi-pass membrane protein</topology>
    </subcellularLocation>
</comment>
<evidence type="ECO:0000259" key="7">
    <source>
        <dbReference type="Pfam" id="PF06398"/>
    </source>
</evidence>
<evidence type="ECO:0000256" key="4">
    <source>
        <dbReference type="ARBA" id="ARBA00023136"/>
    </source>
</evidence>
<dbReference type="EMBL" id="KV425572">
    <property type="protein sequence ID" value="KZT25413.1"/>
    <property type="molecule type" value="Genomic_DNA"/>
</dbReference>
<dbReference type="PANTHER" id="PTHR28304:SF2">
    <property type="entry name" value="PEROXISOMAL MEMBRANE PROTEIN PEX29"/>
    <property type="match status" value="1"/>
</dbReference>
<evidence type="ECO:0000256" key="5">
    <source>
        <dbReference type="SAM" id="MobiDB-lite"/>
    </source>
</evidence>
<dbReference type="Proteomes" id="UP000076761">
    <property type="component" value="Unassembled WGS sequence"/>
</dbReference>
<keyword evidence="4 6" id="KW-0472">Membrane</keyword>
<proteinExistence type="predicted"/>
<dbReference type="PANTHER" id="PTHR28304">
    <property type="entry name" value="PEROXISOMAL MEMBRANE PROTEIN PEX29"/>
    <property type="match status" value="1"/>
</dbReference>
<name>A0A165SN71_9AGAM</name>
<dbReference type="OrthoDB" id="74314at2759"/>
<evidence type="ECO:0000256" key="1">
    <source>
        <dbReference type="ARBA" id="ARBA00004141"/>
    </source>
</evidence>
<keyword evidence="2 6" id="KW-0812">Transmembrane</keyword>
<gene>
    <name evidence="8" type="ORF">NEOLEDRAFT_1065323</name>
</gene>
<dbReference type="InterPro" id="IPR010482">
    <property type="entry name" value="TECPR1-like_DysF"/>
</dbReference>
<evidence type="ECO:0000256" key="6">
    <source>
        <dbReference type="SAM" id="Phobius"/>
    </source>
</evidence>
<dbReference type="InParanoid" id="A0A165SN71"/>
<keyword evidence="9" id="KW-1185">Reference proteome</keyword>
<keyword evidence="3 6" id="KW-1133">Transmembrane helix</keyword>
<reference evidence="8 9" key="1">
    <citation type="journal article" date="2016" name="Mol. Biol. Evol.">
        <title>Comparative Genomics of Early-Diverging Mushroom-Forming Fungi Provides Insights into the Origins of Lignocellulose Decay Capabilities.</title>
        <authorList>
            <person name="Nagy L.G."/>
            <person name="Riley R."/>
            <person name="Tritt A."/>
            <person name="Adam C."/>
            <person name="Daum C."/>
            <person name="Floudas D."/>
            <person name="Sun H."/>
            <person name="Yadav J.S."/>
            <person name="Pangilinan J."/>
            <person name="Larsson K.H."/>
            <person name="Matsuura K."/>
            <person name="Barry K."/>
            <person name="Labutti K."/>
            <person name="Kuo R."/>
            <person name="Ohm R.A."/>
            <person name="Bhattacharya S.S."/>
            <person name="Shirouzu T."/>
            <person name="Yoshinaga Y."/>
            <person name="Martin F.M."/>
            <person name="Grigoriev I.V."/>
            <person name="Hibbett D.S."/>
        </authorList>
    </citation>
    <scope>NUCLEOTIDE SEQUENCE [LARGE SCALE GENOMIC DNA]</scope>
    <source>
        <strain evidence="8 9">HHB14362 ss-1</strain>
    </source>
</reference>
<feature type="domain" description="TECPR1-like DysF" evidence="7">
    <location>
        <begin position="96"/>
        <end position="456"/>
    </location>
</feature>
<protein>
    <recommendedName>
        <fullName evidence="7">TECPR1-like DysF domain-containing protein</fullName>
    </recommendedName>
</protein>
<evidence type="ECO:0000313" key="8">
    <source>
        <dbReference type="EMBL" id="KZT25413.1"/>
    </source>
</evidence>
<sequence>MATLDYVEIPRYATRLQSNVSLSSDMRPAARITTSLPHPESSPVLSPLSTIQATFPTKGLGGPAFNLSQILLSSIPASPATPRNAPQGQLLTTRDPLSIPITSVNFRRFVSKSGPIFWLEDRIEEVVMWRKGWQFTGAWMCGYAFLCYFPHLILLLPHIILMGILLTNHPYRKSSPSLGYDADPAVTPAPPAAAGEGSVDWLANLQAIQNLMGFVSDLHDFIYPAVPHLTYSTPYTMYLLNVVVVSFLLLLPLISLLPLRPTFLGLGLTPFALTHPFVRVHIYPLMISLFSSSPSTPLISNLLKARKQVYTRFFRALDDDRLEDRHWRSELRDVELWENERWVPSSSSSPSTEEGHGSWSKANLKAGERSAWTRGRDGWGGVQPDGSGDVSSNLTFSLTPGWAFVETEDWRPDMQALWAPAGADEHGWVYTNDAWQDPRPVPLEWKGRTRRRRWVRRIYYNPALLNPGTI</sequence>
<accession>A0A165SN71</accession>
<organism evidence="8 9">
    <name type="scientific">Neolentinus lepideus HHB14362 ss-1</name>
    <dbReference type="NCBI Taxonomy" id="1314782"/>
    <lineage>
        <taxon>Eukaryota</taxon>
        <taxon>Fungi</taxon>
        <taxon>Dikarya</taxon>
        <taxon>Basidiomycota</taxon>
        <taxon>Agaricomycotina</taxon>
        <taxon>Agaricomycetes</taxon>
        <taxon>Gloeophyllales</taxon>
        <taxon>Gloeophyllaceae</taxon>
        <taxon>Neolentinus</taxon>
    </lineage>
</organism>
<dbReference type="GO" id="GO:0005778">
    <property type="term" value="C:peroxisomal membrane"/>
    <property type="evidence" value="ECO:0007669"/>
    <property type="project" value="UniProtKB-ARBA"/>
</dbReference>
<evidence type="ECO:0000313" key="9">
    <source>
        <dbReference type="Proteomes" id="UP000076761"/>
    </source>
</evidence>
<dbReference type="GO" id="GO:0007031">
    <property type="term" value="P:peroxisome organization"/>
    <property type="evidence" value="ECO:0007669"/>
    <property type="project" value="TreeGrafter"/>
</dbReference>